<keyword evidence="1" id="KW-1185">Reference proteome</keyword>
<evidence type="ECO:0000313" key="1">
    <source>
        <dbReference type="Proteomes" id="UP000887565"/>
    </source>
</evidence>
<protein>
    <submittedName>
        <fullName evidence="2">Uncharacterized protein</fullName>
    </submittedName>
</protein>
<evidence type="ECO:0000313" key="2">
    <source>
        <dbReference type="WBParaSite" id="nRc.2.0.1.t17210-RA"/>
    </source>
</evidence>
<dbReference type="AlphaFoldDB" id="A0A915ITN0"/>
<reference evidence="2" key="1">
    <citation type="submission" date="2022-11" db="UniProtKB">
        <authorList>
            <consortium name="WormBaseParasite"/>
        </authorList>
    </citation>
    <scope>IDENTIFICATION</scope>
</reference>
<name>A0A915ITN0_ROMCU</name>
<dbReference type="WBParaSite" id="nRc.2.0.1.t17210-RA">
    <property type="protein sequence ID" value="nRc.2.0.1.t17210-RA"/>
    <property type="gene ID" value="nRc.2.0.1.g17210"/>
</dbReference>
<dbReference type="Proteomes" id="UP000887565">
    <property type="component" value="Unplaced"/>
</dbReference>
<accession>A0A915ITN0</accession>
<organism evidence="1 2">
    <name type="scientific">Romanomermis culicivorax</name>
    <name type="common">Nematode worm</name>
    <dbReference type="NCBI Taxonomy" id="13658"/>
    <lineage>
        <taxon>Eukaryota</taxon>
        <taxon>Metazoa</taxon>
        <taxon>Ecdysozoa</taxon>
        <taxon>Nematoda</taxon>
        <taxon>Enoplea</taxon>
        <taxon>Dorylaimia</taxon>
        <taxon>Mermithida</taxon>
        <taxon>Mermithoidea</taxon>
        <taxon>Mermithidae</taxon>
        <taxon>Romanomermis</taxon>
    </lineage>
</organism>
<proteinExistence type="predicted"/>
<sequence>MKKGRGYTQVLHVLGNDKLGRTGKPKTKANNTNKKLMHTIHLLQKNASGVKIDATMSPKMFFKNAKGSQSNDLT</sequence>